<accession>A0A5B2XHG5</accession>
<feature type="transmembrane region" description="Helical" evidence="1">
    <location>
        <begin position="76"/>
        <end position="95"/>
    </location>
</feature>
<evidence type="ECO:0000259" key="2">
    <source>
        <dbReference type="Pfam" id="PF03372"/>
    </source>
</evidence>
<proteinExistence type="predicted"/>
<keyword evidence="1" id="KW-0812">Transmembrane</keyword>
<dbReference type="SUPFAM" id="SSF56219">
    <property type="entry name" value="DNase I-like"/>
    <property type="match status" value="1"/>
</dbReference>
<evidence type="ECO:0000313" key="3">
    <source>
        <dbReference type="EMBL" id="KAA2262331.1"/>
    </source>
</evidence>
<dbReference type="AlphaFoldDB" id="A0A5B2XHG5"/>
<dbReference type="Pfam" id="PF03372">
    <property type="entry name" value="Exo_endo_phos"/>
    <property type="match status" value="1"/>
</dbReference>
<keyword evidence="3" id="KW-0540">Nuclease</keyword>
<dbReference type="RefSeq" id="WP_149849914.1">
    <property type="nucleotide sequence ID" value="NZ_VUOB01000022.1"/>
</dbReference>
<name>A0A5B2XHG5_9PSEU</name>
<gene>
    <name evidence="3" type="ORF">F0L68_13755</name>
</gene>
<dbReference type="EMBL" id="VUOB01000022">
    <property type="protein sequence ID" value="KAA2262331.1"/>
    <property type="molecule type" value="Genomic_DNA"/>
</dbReference>
<feature type="transmembrane region" description="Helical" evidence="1">
    <location>
        <begin position="20"/>
        <end position="42"/>
    </location>
</feature>
<keyword evidence="4" id="KW-1185">Reference proteome</keyword>
<dbReference type="Gene3D" id="3.60.10.10">
    <property type="entry name" value="Endonuclease/exonuclease/phosphatase"/>
    <property type="match status" value="1"/>
</dbReference>
<dbReference type="GO" id="GO:0004519">
    <property type="term" value="F:endonuclease activity"/>
    <property type="evidence" value="ECO:0007669"/>
    <property type="project" value="UniProtKB-KW"/>
</dbReference>
<evidence type="ECO:0000313" key="4">
    <source>
        <dbReference type="Proteomes" id="UP000323454"/>
    </source>
</evidence>
<comment type="caution">
    <text evidence="3">The sequence shown here is derived from an EMBL/GenBank/DDBJ whole genome shotgun (WGS) entry which is preliminary data.</text>
</comment>
<protein>
    <submittedName>
        <fullName evidence="3">Endonuclease/exonuclease/phosphatase family protein</fullName>
    </submittedName>
</protein>
<reference evidence="3 4" key="2">
    <citation type="submission" date="2019-09" db="EMBL/GenBank/DDBJ databases">
        <authorList>
            <person name="Jin C."/>
        </authorList>
    </citation>
    <scope>NUCLEOTIDE SEQUENCE [LARGE SCALE GENOMIC DNA]</scope>
    <source>
        <strain evidence="3 4">AN110305</strain>
    </source>
</reference>
<sequence>MLKERVTEVGAWPRRVRGGWFGTFVLLALAVAFGTAAVFRLMGMDGNRYMVAALALTPYLTAAGVLLGLLCLLLRRWLIGAVVLVLCSVLASAVVPRGFPNGRPNSTGQRLRVLSANLAMGRADPVSLVRTLRDYRVDVVSLQELTQDGVAALDAAGLADVLPYRVFHADGGPQGSGLASRYPVRELALAAPSTFQQPSAEITVPGGQFVEFVVVHAAAPVHEAGTDPWLRDLAGLPSRSGLGPVRVLAGDFNATVDHAALRRLLVGGYLDAAAEVGEGFRPTFPSRVVLWPPRVAIDHVLVDRRAPVEAFRTIDQPGSDHYLVFTELALPT</sequence>
<keyword evidence="1" id="KW-0472">Membrane</keyword>
<evidence type="ECO:0000256" key="1">
    <source>
        <dbReference type="SAM" id="Phobius"/>
    </source>
</evidence>
<reference evidence="3 4" key="1">
    <citation type="submission" date="2019-09" db="EMBL/GenBank/DDBJ databases">
        <title>Goodfellowia gen. nov., a new genus of the Pseudonocardineae related to Actinoalloteichus, containing Goodfellowia coeruleoviolacea gen. nov., comb. nov. gen. nov., comb. nov.</title>
        <authorList>
            <person name="Labeda D."/>
        </authorList>
    </citation>
    <scope>NUCLEOTIDE SEQUENCE [LARGE SCALE GENOMIC DNA]</scope>
    <source>
        <strain evidence="3 4">AN110305</strain>
    </source>
</reference>
<keyword evidence="3" id="KW-0255">Endonuclease</keyword>
<keyword evidence="3" id="KW-0269">Exonuclease</keyword>
<dbReference type="InterPro" id="IPR005135">
    <property type="entry name" value="Endo/exonuclease/phosphatase"/>
</dbReference>
<feature type="transmembrane region" description="Helical" evidence="1">
    <location>
        <begin position="49"/>
        <end position="70"/>
    </location>
</feature>
<dbReference type="OrthoDB" id="2340043at2"/>
<keyword evidence="1" id="KW-1133">Transmembrane helix</keyword>
<feature type="domain" description="Endonuclease/exonuclease/phosphatase" evidence="2">
    <location>
        <begin position="114"/>
        <end position="321"/>
    </location>
</feature>
<organism evidence="3 4">
    <name type="scientific">Solihabitans fulvus</name>
    <dbReference type="NCBI Taxonomy" id="1892852"/>
    <lineage>
        <taxon>Bacteria</taxon>
        <taxon>Bacillati</taxon>
        <taxon>Actinomycetota</taxon>
        <taxon>Actinomycetes</taxon>
        <taxon>Pseudonocardiales</taxon>
        <taxon>Pseudonocardiaceae</taxon>
        <taxon>Solihabitans</taxon>
    </lineage>
</organism>
<keyword evidence="3" id="KW-0378">Hydrolase</keyword>
<dbReference type="InterPro" id="IPR036691">
    <property type="entry name" value="Endo/exonu/phosph_ase_sf"/>
</dbReference>
<dbReference type="GO" id="GO:0004527">
    <property type="term" value="F:exonuclease activity"/>
    <property type="evidence" value="ECO:0007669"/>
    <property type="project" value="UniProtKB-KW"/>
</dbReference>
<dbReference type="Proteomes" id="UP000323454">
    <property type="component" value="Unassembled WGS sequence"/>
</dbReference>